<dbReference type="GO" id="GO:0006535">
    <property type="term" value="P:cysteine biosynthetic process from serine"/>
    <property type="evidence" value="ECO:0007669"/>
    <property type="project" value="InterPro"/>
</dbReference>
<dbReference type="NCBIfam" id="TIGR01139">
    <property type="entry name" value="cysK"/>
    <property type="match status" value="1"/>
</dbReference>
<evidence type="ECO:0000256" key="5">
    <source>
        <dbReference type="ARBA" id="ARBA00022605"/>
    </source>
</evidence>
<dbReference type="EMBL" id="BMOQ01000006">
    <property type="protein sequence ID" value="GGN21827.1"/>
    <property type="molecule type" value="Genomic_DNA"/>
</dbReference>
<dbReference type="InterPro" id="IPR005856">
    <property type="entry name" value="Cys_synth"/>
</dbReference>
<keyword evidence="6" id="KW-0808">Transferase</keyword>
<keyword evidence="7" id="KW-0663">Pyridoxal phosphate</keyword>
<dbReference type="InterPro" id="IPR005859">
    <property type="entry name" value="CysK"/>
</dbReference>
<dbReference type="RefSeq" id="WP_188879238.1">
    <property type="nucleotide sequence ID" value="NZ_BMOQ01000006.1"/>
</dbReference>
<gene>
    <name evidence="11" type="primary">cysK1</name>
    <name evidence="11" type="ORF">GCM10009021_24010</name>
</gene>
<dbReference type="Pfam" id="PF00291">
    <property type="entry name" value="PALP"/>
    <property type="match status" value="1"/>
</dbReference>
<keyword evidence="5" id="KW-0028">Amino-acid biosynthesis</keyword>
<evidence type="ECO:0000313" key="12">
    <source>
        <dbReference type="Proteomes" id="UP000608850"/>
    </source>
</evidence>
<evidence type="ECO:0000256" key="9">
    <source>
        <dbReference type="ARBA" id="ARBA00047931"/>
    </source>
</evidence>
<keyword evidence="12" id="KW-1185">Reference proteome</keyword>
<dbReference type="InterPro" id="IPR001216">
    <property type="entry name" value="P-phosphate_BS"/>
</dbReference>
<name>A0A830GDS5_9EURY</name>
<evidence type="ECO:0000256" key="1">
    <source>
        <dbReference type="ARBA" id="ARBA00001933"/>
    </source>
</evidence>
<evidence type="ECO:0000256" key="7">
    <source>
        <dbReference type="ARBA" id="ARBA00022898"/>
    </source>
</evidence>
<dbReference type="GO" id="GO:0005737">
    <property type="term" value="C:cytoplasm"/>
    <property type="evidence" value="ECO:0007669"/>
    <property type="project" value="UniProtKB-ARBA"/>
</dbReference>
<dbReference type="EC" id="2.5.1.47" evidence="4"/>
<comment type="catalytic activity">
    <reaction evidence="9">
        <text>O-acetyl-L-serine + hydrogen sulfide = L-cysteine + acetate</text>
        <dbReference type="Rhea" id="RHEA:14829"/>
        <dbReference type="ChEBI" id="CHEBI:29919"/>
        <dbReference type="ChEBI" id="CHEBI:30089"/>
        <dbReference type="ChEBI" id="CHEBI:35235"/>
        <dbReference type="ChEBI" id="CHEBI:58340"/>
        <dbReference type="EC" id="2.5.1.47"/>
    </reaction>
</comment>
<dbReference type="PANTHER" id="PTHR10314">
    <property type="entry name" value="CYSTATHIONINE BETA-SYNTHASE"/>
    <property type="match status" value="1"/>
</dbReference>
<evidence type="ECO:0000313" key="11">
    <source>
        <dbReference type="EMBL" id="GGN21827.1"/>
    </source>
</evidence>
<reference evidence="11 12" key="1">
    <citation type="journal article" date="2019" name="Int. J. Syst. Evol. Microbiol.">
        <title>The Global Catalogue of Microorganisms (GCM) 10K type strain sequencing project: providing services to taxonomists for standard genome sequencing and annotation.</title>
        <authorList>
            <consortium name="The Broad Institute Genomics Platform"/>
            <consortium name="The Broad Institute Genome Sequencing Center for Infectious Disease"/>
            <person name="Wu L."/>
            <person name="Ma J."/>
        </authorList>
    </citation>
    <scope>NUCLEOTIDE SEQUENCE [LARGE SCALE GENOMIC DNA]</scope>
    <source>
        <strain evidence="11 12">JCM 16331</strain>
    </source>
</reference>
<evidence type="ECO:0000256" key="6">
    <source>
        <dbReference type="ARBA" id="ARBA00022679"/>
    </source>
</evidence>
<comment type="caution">
    <text evidence="11">The sequence shown here is derived from an EMBL/GenBank/DDBJ whole genome shotgun (WGS) entry which is preliminary data.</text>
</comment>
<comment type="pathway">
    <text evidence="2">Amino-acid biosynthesis; L-cysteine biosynthesis; L-cysteine from L-serine: step 2/2.</text>
</comment>
<protein>
    <recommendedName>
        <fullName evidence="4">cysteine synthase</fullName>
        <ecNumber evidence="4">2.5.1.47</ecNumber>
    </recommendedName>
</protein>
<dbReference type="NCBIfam" id="TIGR01136">
    <property type="entry name" value="cysKM"/>
    <property type="match status" value="1"/>
</dbReference>
<dbReference type="Gene3D" id="3.40.50.1100">
    <property type="match status" value="2"/>
</dbReference>
<evidence type="ECO:0000256" key="4">
    <source>
        <dbReference type="ARBA" id="ARBA00012681"/>
    </source>
</evidence>
<dbReference type="FunFam" id="3.40.50.1100:FF:000067">
    <property type="entry name" value="Cysteine synthase"/>
    <property type="match status" value="1"/>
</dbReference>
<sequence>MSIADSVTDLVGETPLVRLDSVPGTVVGKLESTNPTHSVKDRIAVAMLEAAEERGRLDDGTTIIEPTSGNTGVGLAAAAAAKGYDLVLTMPESMSEERRRLLAAFGADLVLTPSAGGMDGAVERAHDLAADAEDAFVPQQFENPANPRVHRETTGPEIWEATDGDVDVVVAGVGTGGTITGVAEHLVEERGADVTVVGVEPAGSPVLSGGDPGSHGIQGIGAGFVPDVLRTDLLDDVVTVEGAAAEERTRQLATEEGILAGVSSGAALDAVARVAARPEHEDDLVVVVLPDTGERYLSTDLFVRE</sequence>
<organism evidence="11 12">
    <name type="scientific">Halarchaeum nitratireducens</name>
    <dbReference type="NCBI Taxonomy" id="489913"/>
    <lineage>
        <taxon>Archaea</taxon>
        <taxon>Methanobacteriati</taxon>
        <taxon>Methanobacteriota</taxon>
        <taxon>Stenosarchaea group</taxon>
        <taxon>Halobacteria</taxon>
        <taxon>Halobacteriales</taxon>
        <taxon>Halobacteriaceae</taxon>
    </lineage>
</organism>
<dbReference type="PROSITE" id="PS00901">
    <property type="entry name" value="CYS_SYNTHASE"/>
    <property type="match status" value="1"/>
</dbReference>
<dbReference type="OrthoDB" id="10138at2157"/>
<dbReference type="AlphaFoldDB" id="A0A830GDS5"/>
<comment type="similarity">
    <text evidence="3">Belongs to the cysteine synthase/cystathionine beta-synthase family.</text>
</comment>
<dbReference type="InterPro" id="IPR001926">
    <property type="entry name" value="TrpB-like_PALP"/>
</dbReference>
<proteinExistence type="inferred from homology"/>
<dbReference type="GO" id="GO:0004124">
    <property type="term" value="F:cysteine synthase activity"/>
    <property type="evidence" value="ECO:0007669"/>
    <property type="project" value="UniProtKB-EC"/>
</dbReference>
<keyword evidence="8" id="KW-0198">Cysteine biosynthesis</keyword>
<dbReference type="SUPFAM" id="SSF53686">
    <property type="entry name" value="Tryptophan synthase beta subunit-like PLP-dependent enzymes"/>
    <property type="match status" value="1"/>
</dbReference>
<dbReference type="InterPro" id="IPR036052">
    <property type="entry name" value="TrpB-like_PALP_sf"/>
</dbReference>
<evidence type="ECO:0000256" key="3">
    <source>
        <dbReference type="ARBA" id="ARBA00007103"/>
    </source>
</evidence>
<feature type="domain" description="Tryptophan synthase beta chain-like PALP" evidence="10">
    <location>
        <begin position="7"/>
        <end position="291"/>
    </location>
</feature>
<dbReference type="Proteomes" id="UP000608850">
    <property type="component" value="Unassembled WGS sequence"/>
</dbReference>
<dbReference type="CDD" id="cd01561">
    <property type="entry name" value="CBS_like"/>
    <property type="match status" value="1"/>
</dbReference>
<evidence type="ECO:0000259" key="10">
    <source>
        <dbReference type="Pfam" id="PF00291"/>
    </source>
</evidence>
<comment type="cofactor">
    <cofactor evidence="1">
        <name>pyridoxal 5'-phosphate</name>
        <dbReference type="ChEBI" id="CHEBI:597326"/>
    </cofactor>
</comment>
<evidence type="ECO:0000256" key="2">
    <source>
        <dbReference type="ARBA" id="ARBA00004962"/>
    </source>
</evidence>
<dbReference type="InterPro" id="IPR050214">
    <property type="entry name" value="Cys_Synth/Cystath_Beta-Synth"/>
</dbReference>
<evidence type="ECO:0000256" key="8">
    <source>
        <dbReference type="ARBA" id="ARBA00023192"/>
    </source>
</evidence>
<accession>A0A830GDS5</accession>